<dbReference type="Pfam" id="PF18124">
    <property type="entry name" value="Kindlin_2_N"/>
    <property type="match status" value="1"/>
</dbReference>
<dbReference type="SMART" id="SM00295">
    <property type="entry name" value="B41"/>
    <property type="match status" value="1"/>
</dbReference>
<dbReference type="Pfam" id="PF00169">
    <property type="entry name" value="PH"/>
    <property type="match status" value="1"/>
</dbReference>
<dbReference type="CDD" id="cd14473">
    <property type="entry name" value="FERM_B-lobe"/>
    <property type="match status" value="1"/>
</dbReference>
<dbReference type="CDD" id="cd13205">
    <property type="entry name" value="FERM_C_fermitin"/>
    <property type="match status" value="1"/>
</dbReference>
<dbReference type="InterPro" id="IPR040790">
    <property type="entry name" value="Kindlin_2_N"/>
</dbReference>
<comment type="caution">
    <text evidence="2">The sequence shown here is derived from an EMBL/GenBank/DDBJ whole genome shotgun (WGS) entry which is preliminary data.</text>
</comment>
<protein>
    <submittedName>
        <fullName evidence="2">Unc-112-related protein</fullName>
    </submittedName>
</protein>
<reference evidence="2 3" key="1">
    <citation type="submission" date="2020-10" db="EMBL/GenBank/DDBJ databases">
        <authorList>
            <person name="Klimov P.B."/>
            <person name="Dyachkov S.M."/>
            <person name="Chetverikov P.E."/>
        </authorList>
    </citation>
    <scope>NUCLEOTIDE SEQUENCE [LARGE SCALE GENOMIC DNA]</scope>
    <source>
        <strain evidence="2">BMOC 18-1129-001#AD2665</strain>
        <tissue evidence="2">Entire mites</tissue>
    </source>
</reference>
<dbReference type="InterPro" id="IPR011993">
    <property type="entry name" value="PH-like_dom_sf"/>
</dbReference>
<accession>A0ABQ7S9G7</accession>
<dbReference type="Gene3D" id="3.10.20.90">
    <property type="entry name" value="Phosphatidylinositol 3-kinase Catalytic Subunit, Chain A, domain 1"/>
    <property type="match status" value="2"/>
</dbReference>
<gene>
    <name evidence="2" type="primary">Fit1</name>
    <name evidence="2" type="ORF">GZH46_01415</name>
</gene>
<dbReference type="Pfam" id="PF00373">
    <property type="entry name" value="FERM_M"/>
    <property type="match status" value="1"/>
</dbReference>
<organism evidence="2 3">
    <name type="scientific">Fragariocoptes setiger</name>
    <dbReference type="NCBI Taxonomy" id="1670756"/>
    <lineage>
        <taxon>Eukaryota</taxon>
        <taxon>Metazoa</taxon>
        <taxon>Ecdysozoa</taxon>
        <taxon>Arthropoda</taxon>
        <taxon>Chelicerata</taxon>
        <taxon>Arachnida</taxon>
        <taxon>Acari</taxon>
        <taxon>Acariformes</taxon>
        <taxon>Trombidiformes</taxon>
        <taxon>Prostigmata</taxon>
        <taxon>Eupodina</taxon>
        <taxon>Eriophyoidea</taxon>
        <taxon>Phytoptidae</taxon>
        <taxon>Fragariocoptes</taxon>
    </lineage>
</organism>
<feature type="domain" description="PH" evidence="1">
    <location>
        <begin position="445"/>
        <end position="553"/>
    </location>
</feature>
<evidence type="ECO:0000313" key="2">
    <source>
        <dbReference type="EMBL" id="KAG9510052.1"/>
    </source>
</evidence>
<dbReference type="InterPro" id="IPR037843">
    <property type="entry name" value="Kindlin/fermitin"/>
</dbReference>
<dbReference type="InterPro" id="IPR019749">
    <property type="entry name" value="Band_41_domain"/>
</dbReference>
<dbReference type="Gene3D" id="2.30.29.30">
    <property type="entry name" value="Pleckstrin-homology domain (PH domain)/Phosphotyrosine-binding domain (PTB)"/>
    <property type="match status" value="2"/>
</dbReference>
<dbReference type="EMBL" id="JAIFTH010000246">
    <property type="protein sequence ID" value="KAG9510052.1"/>
    <property type="molecule type" value="Genomic_DNA"/>
</dbReference>
<dbReference type="InterPro" id="IPR035963">
    <property type="entry name" value="FERM_2"/>
</dbReference>
<dbReference type="InterPro" id="IPR014352">
    <property type="entry name" value="FERM/acyl-CoA-bd_prot_sf"/>
</dbReference>
<dbReference type="Gene3D" id="1.20.80.10">
    <property type="match status" value="1"/>
</dbReference>
<name>A0ABQ7S9G7_9ACAR</name>
<dbReference type="InterPro" id="IPR001849">
    <property type="entry name" value="PH_domain"/>
</dbReference>
<dbReference type="CDD" id="cd17096">
    <property type="entry name" value="FERM_F1_kindlins"/>
    <property type="match status" value="1"/>
</dbReference>
<evidence type="ECO:0000259" key="1">
    <source>
        <dbReference type="PROSITE" id="PS50003"/>
    </source>
</evidence>
<feature type="non-terminal residue" evidence="2">
    <location>
        <position position="1"/>
    </location>
</feature>
<sequence length="794" mass="89082">MAVTGGLVLASDTTGYLMPEPSWDLRIYVTDLQVERTLRVKGDMHIGGIMLRLVEELDVTMDWSDHALWWPKKNTWLSRTRATLNQYGVQADAYLNFTPMHKPLRLQMPDLRYVDVYVNFSVQCFTAVVQLCKELGIRYPEEMSFCRPLSHEHLKRNFQTINVTARQRGYDSTTSGTLNLPSAKAQADGSRAITGVHFVPASGTIDTRSRSPDITSTLSRNASYRGFTATSNANVLGSPLGPHTNLATSPPAPSYEARQALLHPRSLVEKARMNAGWLDSSLSLYEQNVKDYDTLLLRFKYLSFYDLNPKLDSVRINQIYDQAKWSLLTEEIDCSEDEAVMFGALQLQIQQQANNPLAAQTETERNDDDIDAALTELQLQLEGANMFNTKSTYHQTSAYRSASPILSQSSGNQVQQGGIVSDRVGGGTGGGTFGHVHPNIGPVGTEELSDYLRFMKAPRRFTLKSFKRLFFVFSGTQLSAYKTREDRTIDEPAFVIDILGCEVTPVLAISIGQSKYGVKLATPGPDGMVEYLIRFDSESQYARWLAAFNLASKGRSIADAAYDDEVRSTLDYLSIQNPNNNNNNNNNTIDTNAYLSSQQSQHQSVFTDAPYTTTTAGYTTTSSPTSPSHDINAEDYVAPRHARRLRPGRSMSQRILDAHSNVRGLSATECKLNYIRAWNALPNYGIHLFVARFMGSKRDEILGLAMNRLIRIDPNTGEHIRTWRYTSMKAWNVNWEIRQMLVQFEQENVAFSVLSADCKIPHEFIGGYTFLALRSKDNNQSLNEDLFYKLTAGF</sequence>
<dbReference type="SUPFAM" id="SSF50729">
    <property type="entry name" value="PH domain-like"/>
    <property type="match status" value="2"/>
</dbReference>
<evidence type="ECO:0000313" key="3">
    <source>
        <dbReference type="Proteomes" id="UP000825002"/>
    </source>
</evidence>
<dbReference type="PROSITE" id="PS50003">
    <property type="entry name" value="PH_DOMAIN"/>
    <property type="match status" value="1"/>
</dbReference>
<dbReference type="PANTHER" id="PTHR16160">
    <property type="entry name" value="FERMITIN 2-RELATED"/>
    <property type="match status" value="1"/>
</dbReference>
<dbReference type="CDD" id="cd17095">
    <property type="entry name" value="FERM_F0_kindlins"/>
    <property type="match status" value="1"/>
</dbReference>
<dbReference type="InterPro" id="IPR019748">
    <property type="entry name" value="FERM_central"/>
</dbReference>
<dbReference type="SMART" id="SM00233">
    <property type="entry name" value="PH"/>
    <property type="match status" value="1"/>
</dbReference>
<dbReference type="Proteomes" id="UP000825002">
    <property type="component" value="Unassembled WGS sequence"/>
</dbReference>
<keyword evidence="3" id="KW-1185">Reference proteome</keyword>
<dbReference type="PANTHER" id="PTHR16160:SF13">
    <property type="entry name" value="FERMITIN 2-RELATED"/>
    <property type="match status" value="1"/>
</dbReference>
<dbReference type="SUPFAM" id="SSF47031">
    <property type="entry name" value="Second domain of FERM"/>
    <property type="match status" value="2"/>
</dbReference>
<proteinExistence type="predicted"/>